<evidence type="ECO:0000256" key="3">
    <source>
        <dbReference type="PROSITE-ProRule" id="PRU00708"/>
    </source>
</evidence>
<reference evidence="4 5" key="1">
    <citation type="submission" date="2024-01" db="EMBL/GenBank/DDBJ databases">
        <authorList>
            <person name="Waweru B."/>
        </authorList>
    </citation>
    <scope>NUCLEOTIDE SEQUENCE [LARGE SCALE GENOMIC DNA]</scope>
</reference>
<evidence type="ECO:0000256" key="1">
    <source>
        <dbReference type="ARBA" id="ARBA00007626"/>
    </source>
</evidence>
<dbReference type="Gene3D" id="1.25.40.10">
    <property type="entry name" value="Tetratricopeptide repeat domain"/>
    <property type="match status" value="2"/>
</dbReference>
<dbReference type="SUPFAM" id="SSF48452">
    <property type="entry name" value="TPR-like"/>
    <property type="match status" value="1"/>
</dbReference>
<dbReference type="InterPro" id="IPR011990">
    <property type="entry name" value="TPR-like_helical_dom_sf"/>
</dbReference>
<dbReference type="Pfam" id="PF01535">
    <property type="entry name" value="PPR"/>
    <property type="match status" value="3"/>
</dbReference>
<dbReference type="EMBL" id="CAWUPB010001178">
    <property type="protein sequence ID" value="CAK7349800.1"/>
    <property type="molecule type" value="Genomic_DNA"/>
</dbReference>
<dbReference type="PANTHER" id="PTHR45717">
    <property type="entry name" value="OS12G0527900 PROTEIN"/>
    <property type="match status" value="1"/>
</dbReference>
<sequence>MNQLLLRSNPKLCHQGHFSFVLRSRFFSTDTITTPNDPLFHRITMVADPKVSVITVIQKWLQEGQRVMRPDLNQSIKQLCKYNSFSHALEISEWMRQRGYGQTVGDTVVQLDLISKVHGLDEAEKYCYSLPDHHRTHLYGTLLNCYVDRTHLEKAEAIMQTMKELGLAKPVSYNLMLSLYSKMGQYEDVDILMQEMEDQGIWCNKYAFKILVKAYAVSSNIEKMEKLLMKMERDPRINWKVCVAAAKGYLKAGFTEKALTMLKRSEQLIKGNEGSYAYKNLLSLYADTGNKDELYRLWNFYKNKAGFDNSGYSHMISLLMKSDEYDSAEEVWEEWLSVKTLFEVHIPNAVITGYSKKGLWEKAEAFVKKIVDSGMELNADSFDHLASGYRVGGQMVKAAEAIKKAISISKPGWKPNTKALAACLKGLKGQGDVEAAEELFNTIHFDQMEGYDQILNGETPEIVDIGEEVSAEE</sequence>
<dbReference type="GO" id="GO:0003729">
    <property type="term" value="F:mRNA binding"/>
    <property type="evidence" value="ECO:0007669"/>
    <property type="project" value="UniProtKB-ARBA"/>
</dbReference>
<dbReference type="PANTHER" id="PTHR45717:SF10">
    <property type="entry name" value="OS10G0501000 PROTEIN"/>
    <property type="match status" value="1"/>
</dbReference>
<dbReference type="Pfam" id="PF13041">
    <property type="entry name" value="PPR_2"/>
    <property type="match status" value="1"/>
</dbReference>
<dbReference type="NCBIfam" id="TIGR00756">
    <property type="entry name" value="PPR"/>
    <property type="match status" value="2"/>
</dbReference>
<evidence type="ECO:0000313" key="5">
    <source>
        <dbReference type="Proteomes" id="UP001314170"/>
    </source>
</evidence>
<proteinExistence type="inferred from homology"/>
<dbReference type="AlphaFoldDB" id="A0AAV1SFH4"/>
<comment type="caution">
    <text evidence="4">The sequence shown here is derived from an EMBL/GenBank/DDBJ whole genome shotgun (WGS) entry which is preliminary data.</text>
</comment>
<keyword evidence="5" id="KW-1185">Reference proteome</keyword>
<dbReference type="InterPro" id="IPR002885">
    <property type="entry name" value="PPR_rpt"/>
</dbReference>
<name>A0AAV1SFH4_9ROSI</name>
<organism evidence="4 5">
    <name type="scientific">Dovyalis caffra</name>
    <dbReference type="NCBI Taxonomy" id="77055"/>
    <lineage>
        <taxon>Eukaryota</taxon>
        <taxon>Viridiplantae</taxon>
        <taxon>Streptophyta</taxon>
        <taxon>Embryophyta</taxon>
        <taxon>Tracheophyta</taxon>
        <taxon>Spermatophyta</taxon>
        <taxon>Magnoliopsida</taxon>
        <taxon>eudicotyledons</taxon>
        <taxon>Gunneridae</taxon>
        <taxon>Pentapetalae</taxon>
        <taxon>rosids</taxon>
        <taxon>fabids</taxon>
        <taxon>Malpighiales</taxon>
        <taxon>Salicaceae</taxon>
        <taxon>Flacourtieae</taxon>
        <taxon>Dovyalis</taxon>
    </lineage>
</organism>
<accession>A0AAV1SFH4</accession>
<keyword evidence="2" id="KW-0677">Repeat</keyword>
<gene>
    <name evidence="4" type="ORF">DCAF_LOCUS22521</name>
</gene>
<dbReference type="GO" id="GO:0005739">
    <property type="term" value="C:mitochondrion"/>
    <property type="evidence" value="ECO:0007669"/>
    <property type="project" value="TreeGrafter"/>
</dbReference>
<feature type="repeat" description="PPR" evidence="3">
    <location>
        <begin position="169"/>
        <end position="203"/>
    </location>
</feature>
<dbReference type="Proteomes" id="UP001314170">
    <property type="component" value="Unassembled WGS sequence"/>
</dbReference>
<evidence type="ECO:0000313" key="4">
    <source>
        <dbReference type="EMBL" id="CAK7349800.1"/>
    </source>
</evidence>
<comment type="similarity">
    <text evidence="1">Belongs to the PPR family. P subfamily.</text>
</comment>
<evidence type="ECO:0008006" key="6">
    <source>
        <dbReference type="Google" id="ProtNLM"/>
    </source>
</evidence>
<evidence type="ECO:0000256" key="2">
    <source>
        <dbReference type="ARBA" id="ARBA00022737"/>
    </source>
</evidence>
<protein>
    <recommendedName>
        <fullName evidence="6">Pentatricopeptide repeat-containing protein</fullName>
    </recommendedName>
</protein>
<dbReference type="PROSITE" id="PS51375">
    <property type="entry name" value="PPR"/>
    <property type="match status" value="2"/>
</dbReference>
<feature type="repeat" description="PPR" evidence="3">
    <location>
        <begin position="343"/>
        <end position="377"/>
    </location>
</feature>